<name>A0AB34JK79_PRYPA</name>
<comment type="caution">
    <text evidence="3">The sequence shown here is derived from an EMBL/GenBank/DDBJ whole genome shotgun (WGS) entry which is preliminary data.</text>
</comment>
<gene>
    <name evidence="3" type="ORF">AB1Y20_021044</name>
</gene>
<keyword evidence="4" id="KW-1185">Reference proteome</keyword>
<feature type="compositionally biased region" description="Pro residues" evidence="1">
    <location>
        <begin position="282"/>
        <end position="294"/>
    </location>
</feature>
<evidence type="ECO:0008006" key="5">
    <source>
        <dbReference type="Google" id="ProtNLM"/>
    </source>
</evidence>
<feature type="region of interest" description="Disordered" evidence="1">
    <location>
        <begin position="278"/>
        <end position="300"/>
    </location>
</feature>
<dbReference type="Gene3D" id="1.10.720.30">
    <property type="entry name" value="SAP domain"/>
    <property type="match status" value="1"/>
</dbReference>
<organism evidence="3 4">
    <name type="scientific">Prymnesium parvum</name>
    <name type="common">Toxic golden alga</name>
    <dbReference type="NCBI Taxonomy" id="97485"/>
    <lineage>
        <taxon>Eukaryota</taxon>
        <taxon>Haptista</taxon>
        <taxon>Haptophyta</taxon>
        <taxon>Prymnesiophyceae</taxon>
        <taxon>Prymnesiales</taxon>
        <taxon>Prymnesiaceae</taxon>
        <taxon>Prymnesium</taxon>
    </lineage>
</organism>
<feature type="region of interest" description="Disordered" evidence="1">
    <location>
        <begin position="194"/>
        <end position="221"/>
    </location>
</feature>
<dbReference type="InterPro" id="IPR036361">
    <property type="entry name" value="SAP_dom_sf"/>
</dbReference>
<dbReference type="Gene3D" id="1.10.260.100">
    <property type="match status" value="1"/>
</dbReference>
<dbReference type="SUPFAM" id="SSF68906">
    <property type="entry name" value="SAP domain"/>
    <property type="match status" value="1"/>
</dbReference>
<keyword evidence="2" id="KW-0732">Signal</keyword>
<dbReference type="Proteomes" id="UP001515480">
    <property type="component" value="Unassembled WGS sequence"/>
</dbReference>
<dbReference type="EMBL" id="JBGBPQ010000007">
    <property type="protein sequence ID" value="KAL1521378.1"/>
    <property type="molecule type" value="Genomic_DNA"/>
</dbReference>
<protein>
    <recommendedName>
        <fullName evidence="5">STI1 domain-containing protein</fullName>
    </recommendedName>
</protein>
<evidence type="ECO:0000313" key="3">
    <source>
        <dbReference type="EMBL" id="KAL1521378.1"/>
    </source>
</evidence>
<sequence>MASALVRLCLCLHLADTSRAYVNPARTDALRCHQRIDGPWMRSPAAARRAADARRVACAAAPIGTLLARDAPSPRRRLRRRTGGLAMLATRQALLMAPLQPPSGALAIVPSPWRLLLLSTASFLLALLLLPLLELLRARLLHGATPPPPFAPTRDLTAALARITRAIAKFTASVADAVEARHLAAEGAVEARHLAKQGAGDASHPATRGGDAAGAGRRRAAVEPAAAAAEAAAAPSDRAALEKMRVKQLKAELVARGVPHADCVEKFELVDRLLRARRDAPASPPPPAASPPQAMPSGIDNPAEAMAQIEKLMEEPEGRELMMQMQGNPVVMNAAMDIAANGEAAAQKYAHDPEVVSYLQRLEKLMTDKLR</sequence>
<proteinExistence type="predicted"/>
<feature type="signal peptide" evidence="2">
    <location>
        <begin position="1"/>
        <end position="20"/>
    </location>
</feature>
<evidence type="ECO:0000313" key="4">
    <source>
        <dbReference type="Proteomes" id="UP001515480"/>
    </source>
</evidence>
<dbReference type="AlphaFoldDB" id="A0AB34JK79"/>
<feature type="chain" id="PRO_5044245741" description="STI1 domain-containing protein" evidence="2">
    <location>
        <begin position="21"/>
        <end position="371"/>
    </location>
</feature>
<evidence type="ECO:0000256" key="1">
    <source>
        <dbReference type="SAM" id="MobiDB-lite"/>
    </source>
</evidence>
<accession>A0AB34JK79</accession>
<evidence type="ECO:0000256" key="2">
    <source>
        <dbReference type="SAM" id="SignalP"/>
    </source>
</evidence>
<reference evidence="3 4" key="1">
    <citation type="journal article" date="2024" name="Science">
        <title>Giant polyketide synthase enzymes in the biosynthesis of giant marine polyether toxins.</title>
        <authorList>
            <person name="Fallon T.R."/>
            <person name="Shende V.V."/>
            <person name="Wierzbicki I.H."/>
            <person name="Pendleton A.L."/>
            <person name="Watervoot N.F."/>
            <person name="Auber R.P."/>
            <person name="Gonzalez D.J."/>
            <person name="Wisecaver J.H."/>
            <person name="Moore B.S."/>
        </authorList>
    </citation>
    <scope>NUCLEOTIDE SEQUENCE [LARGE SCALE GENOMIC DNA]</scope>
    <source>
        <strain evidence="3 4">12B1</strain>
    </source>
</reference>